<gene>
    <name evidence="1" type="ORF">Taro_034355</name>
</gene>
<comment type="caution">
    <text evidence="1">The sequence shown here is derived from an EMBL/GenBank/DDBJ whole genome shotgun (WGS) entry which is preliminary data.</text>
</comment>
<dbReference type="AlphaFoldDB" id="A0A843W3V0"/>
<dbReference type="Proteomes" id="UP000652761">
    <property type="component" value="Unassembled WGS sequence"/>
</dbReference>
<evidence type="ECO:0000313" key="2">
    <source>
        <dbReference type="Proteomes" id="UP000652761"/>
    </source>
</evidence>
<protein>
    <submittedName>
        <fullName evidence="1">Uncharacterized protein</fullName>
    </submittedName>
</protein>
<keyword evidence="2" id="KW-1185">Reference proteome</keyword>
<sequence length="203" mass="22540">MGGGSLRIWLQKDAYIVLGNFHLSTGALRNRTLEFCPGLTLAHQFCIKSMFKDINVIIKNMIYGKPNSGQEGESGRTSQVKPRTYHDVRDALMLLLKLTYPRKGGMSFTSCWGHVEEFLVAGEQEIEHTEPFFFPFASTSTCANRPTRVDQSPDDAIDGPGIASALAAVTTLNVSAQGKVTMKFKRRSKSRMGMRLSDERSNT</sequence>
<evidence type="ECO:0000313" key="1">
    <source>
        <dbReference type="EMBL" id="MQM01598.1"/>
    </source>
</evidence>
<dbReference type="EMBL" id="NMUH01002704">
    <property type="protein sequence ID" value="MQM01598.1"/>
    <property type="molecule type" value="Genomic_DNA"/>
</dbReference>
<accession>A0A843W3V0</accession>
<organism evidence="1 2">
    <name type="scientific">Colocasia esculenta</name>
    <name type="common">Wild taro</name>
    <name type="synonym">Arum esculentum</name>
    <dbReference type="NCBI Taxonomy" id="4460"/>
    <lineage>
        <taxon>Eukaryota</taxon>
        <taxon>Viridiplantae</taxon>
        <taxon>Streptophyta</taxon>
        <taxon>Embryophyta</taxon>
        <taxon>Tracheophyta</taxon>
        <taxon>Spermatophyta</taxon>
        <taxon>Magnoliopsida</taxon>
        <taxon>Liliopsida</taxon>
        <taxon>Araceae</taxon>
        <taxon>Aroideae</taxon>
        <taxon>Colocasieae</taxon>
        <taxon>Colocasia</taxon>
    </lineage>
</organism>
<name>A0A843W3V0_COLES</name>
<reference evidence="1" key="1">
    <citation type="submission" date="2017-07" db="EMBL/GenBank/DDBJ databases">
        <title>Taro Niue Genome Assembly and Annotation.</title>
        <authorList>
            <person name="Atibalentja N."/>
            <person name="Keating K."/>
            <person name="Fields C.J."/>
        </authorList>
    </citation>
    <scope>NUCLEOTIDE SEQUENCE</scope>
    <source>
        <strain evidence="1">Niue_2</strain>
        <tissue evidence="1">Leaf</tissue>
    </source>
</reference>
<proteinExistence type="predicted"/>